<gene>
    <name evidence="1" type="ORF">LAESUDRAFT_714070</name>
</gene>
<reference evidence="1 2" key="1">
    <citation type="journal article" date="2016" name="Mol. Biol. Evol.">
        <title>Comparative Genomics of Early-Diverging Mushroom-Forming Fungi Provides Insights into the Origins of Lignocellulose Decay Capabilities.</title>
        <authorList>
            <person name="Nagy L.G."/>
            <person name="Riley R."/>
            <person name="Tritt A."/>
            <person name="Adam C."/>
            <person name="Daum C."/>
            <person name="Floudas D."/>
            <person name="Sun H."/>
            <person name="Yadav J.S."/>
            <person name="Pangilinan J."/>
            <person name="Larsson K.H."/>
            <person name="Matsuura K."/>
            <person name="Barry K."/>
            <person name="Labutti K."/>
            <person name="Kuo R."/>
            <person name="Ohm R.A."/>
            <person name="Bhattacharya S.S."/>
            <person name="Shirouzu T."/>
            <person name="Yoshinaga Y."/>
            <person name="Martin F.M."/>
            <person name="Grigoriev I.V."/>
            <person name="Hibbett D.S."/>
        </authorList>
    </citation>
    <scope>NUCLEOTIDE SEQUENCE [LARGE SCALE GENOMIC DNA]</scope>
    <source>
        <strain evidence="1 2">93-53</strain>
    </source>
</reference>
<evidence type="ECO:0000313" key="1">
    <source>
        <dbReference type="EMBL" id="KZT06604.1"/>
    </source>
</evidence>
<dbReference type="GeneID" id="63824069"/>
<sequence>MEILNESICADTNGDDDRDGLMRNIHIDNVPSPAPGLSEKCPPMTKSCFGKAHVHEVTSKIVSMYSEIPSCAVHTPSNVRSHGVKVDTEPSQVKESPAPLVYVIKAEPTTTLYTIEQHFTPLPLTPFIQPMSPSGSSKLSQQCSCHTGIIMLGFTDDIKKKVLVPSLDMYADYYMPSHGYTYRAWVEVVAVFANSCNREDFVTCLRGADVPSKHLKFMYFLCKNHV</sequence>
<accession>A0A165EAN4</accession>
<organism evidence="1 2">
    <name type="scientific">Laetiporus sulphureus 93-53</name>
    <dbReference type="NCBI Taxonomy" id="1314785"/>
    <lineage>
        <taxon>Eukaryota</taxon>
        <taxon>Fungi</taxon>
        <taxon>Dikarya</taxon>
        <taxon>Basidiomycota</taxon>
        <taxon>Agaricomycotina</taxon>
        <taxon>Agaricomycetes</taxon>
        <taxon>Polyporales</taxon>
        <taxon>Laetiporus</taxon>
    </lineage>
</organism>
<dbReference type="AlphaFoldDB" id="A0A165EAN4"/>
<dbReference type="RefSeq" id="XP_040764344.1">
    <property type="nucleotide sequence ID" value="XM_040907040.1"/>
</dbReference>
<protein>
    <submittedName>
        <fullName evidence="1">Uncharacterized protein</fullName>
    </submittedName>
</protein>
<dbReference type="EMBL" id="KV427623">
    <property type="protein sequence ID" value="KZT06604.1"/>
    <property type="molecule type" value="Genomic_DNA"/>
</dbReference>
<name>A0A165EAN4_9APHY</name>
<evidence type="ECO:0000313" key="2">
    <source>
        <dbReference type="Proteomes" id="UP000076871"/>
    </source>
</evidence>
<dbReference type="InParanoid" id="A0A165EAN4"/>
<dbReference type="Proteomes" id="UP000076871">
    <property type="component" value="Unassembled WGS sequence"/>
</dbReference>
<keyword evidence="2" id="KW-1185">Reference proteome</keyword>
<proteinExistence type="predicted"/>